<evidence type="ECO:0000256" key="2">
    <source>
        <dbReference type="SAM" id="Phobius"/>
    </source>
</evidence>
<keyword evidence="5" id="KW-1185">Reference proteome</keyword>
<feature type="compositionally biased region" description="Acidic residues" evidence="1">
    <location>
        <begin position="27"/>
        <end position="40"/>
    </location>
</feature>
<dbReference type="EMBL" id="FNWL01000001">
    <property type="protein sequence ID" value="SEH11739.1"/>
    <property type="molecule type" value="Genomic_DNA"/>
</dbReference>
<dbReference type="Pfam" id="PF24035">
    <property type="entry name" value="DUF7344"/>
    <property type="match status" value="1"/>
</dbReference>
<evidence type="ECO:0000313" key="5">
    <source>
        <dbReference type="Proteomes" id="UP000199112"/>
    </source>
</evidence>
<evidence type="ECO:0000259" key="3">
    <source>
        <dbReference type="Pfam" id="PF24035"/>
    </source>
</evidence>
<organism evidence="4 5">
    <name type="scientific">Natronorubrum sediminis</name>
    <dbReference type="NCBI Taxonomy" id="640943"/>
    <lineage>
        <taxon>Archaea</taxon>
        <taxon>Methanobacteriati</taxon>
        <taxon>Methanobacteriota</taxon>
        <taxon>Stenosarchaea group</taxon>
        <taxon>Halobacteria</taxon>
        <taxon>Halobacteriales</taxon>
        <taxon>Natrialbaceae</taxon>
        <taxon>Natronorubrum</taxon>
    </lineage>
</organism>
<feature type="transmembrane region" description="Helical" evidence="2">
    <location>
        <begin position="165"/>
        <end position="182"/>
    </location>
</feature>
<gene>
    <name evidence="4" type="ORF">SAMN04487967_0491</name>
</gene>
<evidence type="ECO:0000256" key="1">
    <source>
        <dbReference type="SAM" id="MobiDB-lite"/>
    </source>
</evidence>
<dbReference type="Proteomes" id="UP000199112">
    <property type="component" value="Unassembled WGS sequence"/>
</dbReference>
<feature type="transmembrane region" description="Helical" evidence="2">
    <location>
        <begin position="188"/>
        <end position="212"/>
    </location>
</feature>
<reference evidence="5" key="1">
    <citation type="submission" date="2016-10" db="EMBL/GenBank/DDBJ databases">
        <authorList>
            <person name="Varghese N."/>
            <person name="Submissions S."/>
        </authorList>
    </citation>
    <scope>NUCLEOTIDE SEQUENCE [LARGE SCALE GENOMIC DNA]</scope>
    <source>
        <strain evidence="5">CGMCC 1.8981</strain>
    </source>
</reference>
<proteinExistence type="predicted"/>
<dbReference type="AlphaFoldDB" id="A0A1H6FLI7"/>
<keyword evidence="2" id="KW-1133">Transmembrane helix</keyword>
<dbReference type="InterPro" id="IPR036388">
    <property type="entry name" value="WH-like_DNA-bd_sf"/>
</dbReference>
<feature type="region of interest" description="Disordered" evidence="1">
    <location>
        <begin position="27"/>
        <end position="48"/>
    </location>
</feature>
<dbReference type="InterPro" id="IPR055768">
    <property type="entry name" value="DUF7344"/>
</dbReference>
<dbReference type="Gene3D" id="1.10.10.10">
    <property type="entry name" value="Winged helix-like DNA-binding domain superfamily/Winged helix DNA-binding domain"/>
    <property type="match status" value="1"/>
</dbReference>
<evidence type="ECO:0000313" key="4">
    <source>
        <dbReference type="EMBL" id="SEH11739.1"/>
    </source>
</evidence>
<name>A0A1H6FLI7_9EURY</name>
<protein>
    <recommendedName>
        <fullName evidence="3">DUF7344 domain-containing protein</fullName>
    </recommendedName>
</protein>
<keyword evidence="2" id="KW-0472">Membrane</keyword>
<feature type="domain" description="DUF7344" evidence="3">
    <location>
        <begin position="53"/>
        <end position="132"/>
    </location>
</feature>
<accession>A0A1H6FLI7</accession>
<keyword evidence="2" id="KW-0812">Transmembrane</keyword>
<sequence length="213" mass="24285">MYSFNALLLPSVYGVTGAMKSTYINEEEQGEHETDDEETTSSETPDFSKDEIFHLLQNERRRLVLRHLRGTSGPVRMRDIAEQVAAWEHDTTVSELTSTQRQRVYIPLYQSHLSKLDEAGIIDYQKNRGIVERKPFADQVDQYLQIDPEHDSPARPETTENWDDYYIGATVLCYVLLIGAVIELPFTSFLSGIALSAVILLLFTVLTVSRLLE</sequence>